<evidence type="ECO:0000313" key="3">
    <source>
        <dbReference type="EMBL" id="UJO23074.1"/>
    </source>
</evidence>
<reference evidence="3" key="2">
    <citation type="journal article" date="2022" name="Microb. Genom.">
        <title>A chromosome-scale genome assembly of the tomato pathogen Cladosporium fulvum reveals a compartmentalized genome architecture and the presence of a dispensable chromosome.</title>
        <authorList>
            <person name="Zaccaron A.Z."/>
            <person name="Chen L.H."/>
            <person name="Samaras A."/>
            <person name="Stergiopoulos I."/>
        </authorList>
    </citation>
    <scope>NUCLEOTIDE SEQUENCE</scope>
    <source>
        <strain evidence="3">Race5_Kim</strain>
    </source>
</reference>
<feature type="region of interest" description="Disordered" evidence="1">
    <location>
        <begin position="327"/>
        <end position="346"/>
    </location>
</feature>
<dbReference type="AlphaFoldDB" id="A0A9Q8PIK3"/>
<evidence type="ECO:0000256" key="1">
    <source>
        <dbReference type="SAM" id="MobiDB-lite"/>
    </source>
</evidence>
<feature type="region of interest" description="Disordered" evidence="1">
    <location>
        <begin position="48"/>
        <end position="121"/>
    </location>
</feature>
<sequence>MTSTWDDSTFSGDSSSESPGPAIALYTFLPGLVQRRLSTKLRSLRRTLSQCDAPTRHNRPVSQSSIVSITPPPSYHSDADELDPVDEQPDIFQSLPSSEPPSRPSSSGSTTPTQTHESRSGVNWRYADQGFYILKFASQEASADSPSSHLIRRQYVDGVACMLRGLPPNLSAEEVESIREALPPAIRTSWSRHEDALVRRHSSTLRRSGPTARARQSILHQWVAATTLYIFLVVSFVLPYLQLLLRQAYQLDRKHKISDRMLAQSMLIADAMGKRTLTLATSVCAMNDGKVVDSMKIAGVYLVQGFSGGVYDGLGEGMQALGLRSGNNAGREESAASGSGSSAQQR</sequence>
<keyword evidence="4" id="KW-1185">Reference proteome</keyword>
<name>A0A9Q8PIK3_PASFU</name>
<dbReference type="Proteomes" id="UP000756132">
    <property type="component" value="Chromosome 10"/>
</dbReference>
<feature type="transmembrane region" description="Helical" evidence="2">
    <location>
        <begin position="222"/>
        <end position="245"/>
    </location>
</feature>
<feature type="compositionally biased region" description="Low complexity" evidence="1">
    <location>
        <begin position="1"/>
        <end position="18"/>
    </location>
</feature>
<keyword evidence="2" id="KW-0812">Transmembrane</keyword>
<evidence type="ECO:0000256" key="2">
    <source>
        <dbReference type="SAM" id="Phobius"/>
    </source>
</evidence>
<accession>A0A9Q8PIK3</accession>
<feature type="compositionally biased region" description="Low complexity" evidence="1">
    <location>
        <begin position="104"/>
        <end position="115"/>
    </location>
</feature>
<evidence type="ECO:0000313" key="4">
    <source>
        <dbReference type="Proteomes" id="UP000756132"/>
    </source>
</evidence>
<keyword evidence="2" id="KW-0472">Membrane</keyword>
<proteinExistence type="predicted"/>
<dbReference type="OrthoDB" id="190201at2759"/>
<organism evidence="3 4">
    <name type="scientific">Passalora fulva</name>
    <name type="common">Tomato leaf mold</name>
    <name type="synonym">Cladosporium fulvum</name>
    <dbReference type="NCBI Taxonomy" id="5499"/>
    <lineage>
        <taxon>Eukaryota</taxon>
        <taxon>Fungi</taxon>
        <taxon>Dikarya</taxon>
        <taxon>Ascomycota</taxon>
        <taxon>Pezizomycotina</taxon>
        <taxon>Dothideomycetes</taxon>
        <taxon>Dothideomycetidae</taxon>
        <taxon>Mycosphaerellales</taxon>
        <taxon>Mycosphaerellaceae</taxon>
        <taxon>Fulvia</taxon>
    </lineage>
</organism>
<feature type="compositionally biased region" description="Acidic residues" evidence="1">
    <location>
        <begin position="80"/>
        <end position="89"/>
    </location>
</feature>
<dbReference type="OMA" id="IHRGVQM"/>
<feature type="compositionally biased region" description="Low complexity" evidence="1">
    <location>
        <begin position="335"/>
        <end position="346"/>
    </location>
</feature>
<gene>
    <name evidence="3" type="ORF">CLAFUR5_12045</name>
</gene>
<keyword evidence="2" id="KW-1133">Transmembrane helix</keyword>
<dbReference type="GeneID" id="71991923"/>
<dbReference type="KEGG" id="ffu:CLAFUR5_12045"/>
<dbReference type="RefSeq" id="XP_047767440.1">
    <property type="nucleotide sequence ID" value="XM_047911193.1"/>
</dbReference>
<protein>
    <submittedName>
        <fullName evidence="3">Uncharacterized protein</fullName>
    </submittedName>
</protein>
<dbReference type="EMBL" id="CP090172">
    <property type="protein sequence ID" value="UJO23074.1"/>
    <property type="molecule type" value="Genomic_DNA"/>
</dbReference>
<reference evidence="3" key="1">
    <citation type="submission" date="2021-12" db="EMBL/GenBank/DDBJ databases">
        <authorList>
            <person name="Zaccaron A."/>
            <person name="Stergiopoulos I."/>
        </authorList>
    </citation>
    <scope>NUCLEOTIDE SEQUENCE</scope>
    <source>
        <strain evidence="3">Race5_Kim</strain>
    </source>
</reference>
<feature type="region of interest" description="Disordered" evidence="1">
    <location>
        <begin position="1"/>
        <end position="22"/>
    </location>
</feature>